<dbReference type="OrthoDB" id="1935339at2759"/>
<comment type="caution">
    <text evidence="3">The sequence shown here is derived from an EMBL/GenBank/DDBJ whole genome shotgun (WGS) entry which is preliminary data.</text>
</comment>
<feature type="domain" description="SFR19-like C-terminal" evidence="2">
    <location>
        <begin position="604"/>
        <end position="680"/>
    </location>
</feature>
<dbReference type="InterPro" id="IPR052650">
    <property type="entry name" value="Zinc_finger_CCCH"/>
</dbReference>
<dbReference type="Gramene" id="OIS99270">
    <property type="protein sequence ID" value="OIS99270"/>
    <property type="gene ID" value="A4A49_18447"/>
</dbReference>
<evidence type="ECO:0000313" key="4">
    <source>
        <dbReference type="Proteomes" id="UP000187609"/>
    </source>
</evidence>
<keyword evidence="4" id="KW-1185">Reference proteome</keyword>
<dbReference type="SMR" id="A0A1J6INH5"/>
<dbReference type="InterPro" id="IPR057031">
    <property type="entry name" value="SFR19-like_C"/>
</dbReference>
<protein>
    <submittedName>
        <fullName evidence="3">Protein frigida-essential 1</fullName>
    </submittedName>
</protein>
<gene>
    <name evidence="3" type="primary">FES1</name>
    <name evidence="3" type="ORF">A4A49_18447</name>
</gene>
<organism evidence="3 4">
    <name type="scientific">Nicotiana attenuata</name>
    <name type="common">Coyote tobacco</name>
    <dbReference type="NCBI Taxonomy" id="49451"/>
    <lineage>
        <taxon>Eukaryota</taxon>
        <taxon>Viridiplantae</taxon>
        <taxon>Streptophyta</taxon>
        <taxon>Embryophyta</taxon>
        <taxon>Tracheophyta</taxon>
        <taxon>Spermatophyta</taxon>
        <taxon>Magnoliopsida</taxon>
        <taxon>eudicotyledons</taxon>
        <taxon>Gunneridae</taxon>
        <taxon>Pentapetalae</taxon>
        <taxon>asterids</taxon>
        <taxon>lamiids</taxon>
        <taxon>Solanales</taxon>
        <taxon>Solanaceae</taxon>
        <taxon>Nicotianoideae</taxon>
        <taxon>Nicotianeae</taxon>
        <taxon>Nicotiana</taxon>
    </lineage>
</organism>
<feature type="compositionally biased region" description="Polar residues" evidence="1">
    <location>
        <begin position="450"/>
        <end position="472"/>
    </location>
</feature>
<dbReference type="EMBL" id="MJEQ01037190">
    <property type="protein sequence ID" value="OIS99270.1"/>
    <property type="molecule type" value="Genomic_DNA"/>
</dbReference>
<dbReference type="GeneID" id="109230942"/>
<dbReference type="STRING" id="49451.A0A1J6INH5"/>
<feature type="region of interest" description="Disordered" evidence="1">
    <location>
        <begin position="203"/>
        <end position="247"/>
    </location>
</feature>
<feature type="region of interest" description="Disordered" evidence="1">
    <location>
        <begin position="110"/>
        <end position="154"/>
    </location>
</feature>
<dbReference type="PANTHER" id="PTHR36886">
    <property type="entry name" value="PROTEIN FRIGIDA-ESSENTIAL 1"/>
    <property type="match status" value="1"/>
</dbReference>
<proteinExistence type="predicted"/>
<dbReference type="PANTHER" id="PTHR36886:SF10">
    <property type="entry name" value="PROTEIN FRIGIDA-ESSENTIAL 1-LIKE"/>
    <property type="match status" value="1"/>
</dbReference>
<dbReference type="Proteomes" id="UP000187609">
    <property type="component" value="Unassembled WGS sequence"/>
</dbReference>
<evidence type="ECO:0000256" key="1">
    <source>
        <dbReference type="SAM" id="MobiDB-lite"/>
    </source>
</evidence>
<reference evidence="3" key="1">
    <citation type="submission" date="2016-11" db="EMBL/GenBank/DDBJ databases">
        <title>The genome of Nicotiana attenuata.</title>
        <authorList>
            <person name="Xu S."/>
            <person name="Brockmoeller T."/>
            <person name="Gaquerel E."/>
            <person name="Navarro A."/>
            <person name="Kuhl H."/>
            <person name="Gase K."/>
            <person name="Ling Z."/>
            <person name="Zhou W."/>
            <person name="Kreitzer C."/>
            <person name="Stanke M."/>
            <person name="Tang H."/>
            <person name="Lyons E."/>
            <person name="Pandey P."/>
            <person name="Pandey S.P."/>
            <person name="Timmermann B."/>
            <person name="Baldwin I.T."/>
        </authorList>
    </citation>
    <scope>NUCLEOTIDE SEQUENCE [LARGE SCALE GENOMIC DNA]</scope>
    <source>
        <strain evidence="3">UT</strain>
    </source>
</reference>
<dbReference type="OMA" id="GTEPFSW"/>
<feature type="region of interest" description="Disordered" evidence="1">
    <location>
        <begin position="528"/>
        <end position="582"/>
    </location>
</feature>
<feature type="compositionally biased region" description="Polar residues" evidence="1">
    <location>
        <begin position="111"/>
        <end position="124"/>
    </location>
</feature>
<evidence type="ECO:0000313" key="3">
    <source>
        <dbReference type="EMBL" id="OIS99270.1"/>
    </source>
</evidence>
<accession>A0A1J6INH5</accession>
<dbReference type="Pfam" id="PF23030">
    <property type="entry name" value="SCAF11-like_C"/>
    <property type="match status" value="1"/>
</dbReference>
<dbReference type="AlphaFoldDB" id="A0A1J6INH5"/>
<name>A0A1J6INH5_NICAT</name>
<feature type="compositionally biased region" description="Basic and acidic residues" evidence="1">
    <location>
        <begin position="528"/>
        <end position="546"/>
    </location>
</feature>
<sequence length="683" mass="76358">MDAYSSFPAKKPIYEFTPYTSMPRYSLVAVADPLNNNSISIPKSSDAPSLLQFPLVPVSIASQSEEIEVEEETKNREENSEGLAPLHEKIHKKDGTHILEPVGLEEHLRSGISTPKQSLVNPDTTMLEEGSGSCRISNSDERREKNDSSLDGKRTVVLSDPQALGYSGKRITHEIQPFDHKASADIVNSDASSKEVIGAQFSEGGGHQEASEDLRQTSSRLDVPKIRLRSLSPVDDSSGGNKRPADRSEFYSRSWCVKGRDPLTSHDKDGVLDAAKMKSKLIDGEGSKSTTERLAADCFSDLAPSAVRGENQRLNSDIELHMHSDEHRSNMPFRDIGRETLGCKSYLAGYGSSSSLLLKDDSLNKDSYHSGVLLSSSVLSSYKYQSAEVPSYSSVLDDTGYKRTQLMLGNHHYPHLNHSVDRWPSYLTSSSNLDPVSDQKLLDHSREYCSSRSTSNKSSALPGSGTEPFSWTDLSRDMEHSRDYKTKVYFDYWKPSVPFQPSTFLSQIIPPPESLYDPIRDSIEQTSAAEKDLTADERETADRATAHQENVNTSSKEEKHPRSVNPRGQKRTQSKLERPRHNYEIDNDFRRDGSVNYESGVLKHFRAALVEFVKELLKPTWHEGLLIRDAYKMIVKKSVDKVINSLQPDQIPDTTESIKQYLSVSKPKVAKLIEGYVEKYGKS</sequence>
<feature type="region of interest" description="Disordered" evidence="1">
    <location>
        <begin position="64"/>
        <end position="94"/>
    </location>
</feature>
<feature type="compositionally biased region" description="Basic and acidic residues" evidence="1">
    <location>
        <begin position="138"/>
        <end position="154"/>
    </location>
</feature>
<evidence type="ECO:0000259" key="2">
    <source>
        <dbReference type="Pfam" id="PF23030"/>
    </source>
</evidence>
<dbReference type="KEGG" id="nau:109230942"/>
<feature type="region of interest" description="Disordered" evidence="1">
    <location>
        <begin position="447"/>
        <end position="472"/>
    </location>
</feature>